<dbReference type="InterPro" id="IPR051276">
    <property type="entry name" value="Saccharopine_DH-like_oxidrdct"/>
</dbReference>
<dbReference type="RefSeq" id="WP_085759412.1">
    <property type="nucleotide sequence ID" value="NZ_CP019343.1"/>
</dbReference>
<organism evidence="2 3">
    <name type="scientific">Oceanicoccus sagamiensis</name>
    <dbReference type="NCBI Taxonomy" id="716816"/>
    <lineage>
        <taxon>Bacteria</taxon>
        <taxon>Pseudomonadati</taxon>
        <taxon>Pseudomonadota</taxon>
        <taxon>Gammaproteobacteria</taxon>
        <taxon>Cellvibrionales</taxon>
        <taxon>Spongiibacteraceae</taxon>
        <taxon>Oceanicoccus</taxon>
    </lineage>
</organism>
<dbReference type="EMBL" id="CP019343">
    <property type="protein sequence ID" value="ARN75237.1"/>
    <property type="molecule type" value="Genomic_DNA"/>
</dbReference>
<accession>A0A1X9NK54</accession>
<reference evidence="2 3" key="1">
    <citation type="submission" date="2016-11" db="EMBL/GenBank/DDBJ databases">
        <title>Trade-off between light-utilization and light-protection in marine flavobacteria.</title>
        <authorList>
            <person name="Kumagai Y."/>
        </authorList>
    </citation>
    <scope>NUCLEOTIDE SEQUENCE [LARGE SCALE GENOMIC DNA]</scope>
    <source>
        <strain evidence="2 3">NBRC 107125</strain>
    </source>
</reference>
<sequence>MTDSEKFDLVVYGATGFTGRLICEHLNTSYGLNGEVNWAMAGRSQSKLEQVRDELGLDNSVALLVADTSDQTSVNKLVASTRVLISAVGPYQQYGSDVVKACAENGTDYVDLCGEPAWMHEMIGKYDELAKSNGARIVFSCGFDSIPFDMGVYFLQQAAQEKLGGPVPRIKCRVRDMNGMASGGTVASFMATMAAAKESPELVSILANPFALTGDFTGPEQPAGDKPIFEDDINSWSGPFIMATINTKNVHRSNFLLGHQYGEGLVYDEMVSMGSGKEPASLGEGMGFDMSLKPGEGPSKEQREAGYYDIVFYGTASDGQTIQASVKGDLDPGYGSTSKMIAEAGICLLQNTTTAGGCLTSAPAMGAALIERLQSKAGLVFALEQ</sequence>
<gene>
    <name evidence="2" type="ORF">BST96_14600</name>
</gene>
<dbReference type="PANTHER" id="PTHR12286">
    <property type="entry name" value="SACCHAROPINE DEHYDROGENASE-LIKE OXIDOREDUCTASE"/>
    <property type="match status" value="1"/>
</dbReference>
<proteinExistence type="predicted"/>
<dbReference type="KEGG" id="osg:BST96_14600"/>
<dbReference type="STRING" id="716816.BST96_14600"/>
<dbReference type="Pfam" id="PF03435">
    <property type="entry name" value="Sacchrp_dh_NADP"/>
    <property type="match status" value="1"/>
</dbReference>
<dbReference type="OrthoDB" id="4420885at2"/>
<name>A0A1X9NK54_9GAMM</name>
<dbReference type="GO" id="GO:0009247">
    <property type="term" value="P:glycolipid biosynthetic process"/>
    <property type="evidence" value="ECO:0007669"/>
    <property type="project" value="TreeGrafter"/>
</dbReference>
<evidence type="ECO:0000313" key="2">
    <source>
        <dbReference type="EMBL" id="ARN75237.1"/>
    </source>
</evidence>
<evidence type="ECO:0000259" key="1">
    <source>
        <dbReference type="Pfam" id="PF03435"/>
    </source>
</evidence>
<dbReference type="SUPFAM" id="SSF51735">
    <property type="entry name" value="NAD(P)-binding Rossmann-fold domains"/>
    <property type="match status" value="1"/>
</dbReference>
<dbReference type="AlphaFoldDB" id="A0A1X9NK54"/>
<protein>
    <submittedName>
        <fullName evidence="2">Saccharopine dehydrogenase</fullName>
    </submittedName>
</protein>
<feature type="domain" description="Saccharopine dehydrogenase NADP binding" evidence="1">
    <location>
        <begin position="10"/>
        <end position="138"/>
    </location>
</feature>
<dbReference type="PANTHER" id="PTHR12286:SF5">
    <property type="entry name" value="SACCHAROPINE DEHYDROGENASE-LIKE OXIDOREDUCTASE"/>
    <property type="match status" value="1"/>
</dbReference>
<dbReference type="GO" id="GO:0005886">
    <property type="term" value="C:plasma membrane"/>
    <property type="evidence" value="ECO:0007669"/>
    <property type="project" value="TreeGrafter"/>
</dbReference>
<dbReference type="InterPro" id="IPR005097">
    <property type="entry name" value="Sacchrp_dh_NADP-bd"/>
</dbReference>
<dbReference type="Gene3D" id="3.40.50.720">
    <property type="entry name" value="NAD(P)-binding Rossmann-like Domain"/>
    <property type="match status" value="1"/>
</dbReference>
<dbReference type="InterPro" id="IPR036291">
    <property type="entry name" value="NAD(P)-bd_dom_sf"/>
</dbReference>
<keyword evidence="3" id="KW-1185">Reference proteome</keyword>
<evidence type="ECO:0000313" key="3">
    <source>
        <dbReference type="Proteomes" id="UP000193450"/>
    </source>
</evidence>
<dbReference type="Proteomes" id="UP000193450">
    <property type="component" value="Chromosome"/>
</dbReference>